<organism evidence="1 2">
    <name type="scientific">Segatella salivae</name>
    <dbReference type="NCBI Taxonomy" id="228604"/>
    <lineage>
        <taxon>Bacteria</taxon>
        <taxon>Pseudomonadati</taxon>
        <taxon>Bacteroidota</taxon>
        <taxon>Bacteroidia</taxon>
        <taxon>Bacteroidales</taxon>
        <taxon>Prevotellaceae</taxon>
        <taxon>Segatella</taxon>
    </lineage>
</organism>
<dbReference type="EMBL" id="JAHXRF010000014">
    <property type="protein sequence ID" value="MBW4866247.1"/>
    <property type="molecule type" value="Genomic_DNA"/>
</dbReference>
<dbReference type="Proteomes" id="UP001196873">
    <property type="component" value="Unassembled WGS sequence"/>
</dbReference>
<dbReference type="AlphaFoldDB" id="A0AAW4NRS8"/>
<dbReference type="RefSeq" id="WP_219427944.1">
    <property type="nucleotide sequence ID" value="NZ_JAHXRD010000013.1"/>
</dbReference>
<reference evidence="1" key="1">
    <citation type="submission" date="2021-07" db="EMBL/GenBank/DDBJ databases">
        <title>Genomic diversity and antimicrobial resistance of Prevotella spp. isolated from chronic lung disease airways.</title>
        <authorList>
            <person name="Webb K.A."/>
            <person name="Olagoke O.S."/>
            <person name="Baird T."/>
            <person name="Neill J."/>
            <person name="Pham A."/>
            <person name="Wells T.J."/>
            <person name="Ramsay K.A."/>
            <person name="Bell S.C."/>
            <person name="Sarovich D.S."/>
            <person name="Price E.P."/>
        </authorList>
    </citation>
    <scope>NUCLEOTIDE SEQUENCE</scope>
    <source>
        <strain evidence="1">SCHI0047.S.3</strain>
    </source>
</reference>
<comment type="caution">
    <text evidence="1">The sequence shown here is derived from an EMBL/GenBank/DDBJ whole genome shotgun (WGS) entry which is preliminary data.</text>
</comment>
<proteinExistence type="predicted"/>
<evidence type="ECO:0000313" key="1">
    <source>
        <dbReference type="EMBL" id="MBW4866247.1"/>
    </source>
</evidence>
<accession>A0AAW4NRS8</accession>
<name>A0AAW4NRS8_9BACT</name>
<protein>
    <submittedName>
        <fullName evidence="1">Uncharacterized protein</fullName>
    </submittedName>
</protein>
<sequence>MFVDYRVQPIFCKDSANERNANSFVDYRVQPIFCKDSANKANRQEIEGEYLGNRKSNDHNTNIYAVFA</sequence>
<gene>
    <name evidence="1" type="ORF">KZY68_09570</name>
</gene>
<evidence type="ECO:0000313" key="2">
    <source>
        <dbReference type="Proteomes" id="UP001196873"/>
    </source>
</evidence>